<accession>A0ABT4XUY1</accession>
<dbReference type="Pfam" id="PF14329">
    <property type="entry name" value="DUF4386"/>
    <property type="match status" value="1"/>
</dbReference>
<dbReference type="EMBL" id="JAQIOY010000004">
    <property type="protein sequence ID" value="MDA7425779.1"/>
    <property type="molecule type" value="Genomic_DNA"/>
</dbReference>
<organism evidence="2 3">
    <name type="scientific">Thalassococcus lentus</name>
    <dbReference type="NCBI Taxonomy" id="1210524"/>
    <lineage>
        <taxon>Bacteria</taxon>
        <taxon>Pseudomonadati</taxon>
        <taxon>Pseudomonadota</taxon>
        <taxon>Alphaproteobacteria</taxon>
        <taxon>Rhodobacterales</taxon>
        <taxon>Roseobacteraceae</taxon>
        <taxon>Thalassococcus</taxon>
    </lineage>
</organism>
<name>A0ABT4XUY1_9RHOB</name>
<gene>
    <name evidence="2" type="ORF">PFY00_13685</name>
</gene>
<comment type="caution">
    <text evidence="2">The sequence shown here is derived from an EMBL/GenBank/DDBJ whole genome shotgun (WGS) entry which is preliminary data.</text>
</comment>
<feature type="transmembrane region" description="Helical" evidence="1">
    <location>
        <begin position="95"/>
        <end position="115"/>
    </location>
</feature>
<keyword evidence="1" id="KW-0812">Transmembrane</keyword>
<feature type="transmembrane region" description="Helical" evidence="1">
    <location>
        <begin position="12"/>
        <end position="36"/>
    </location>
</feature>
<dbReference type="RefSeq" id="WP_271433135.1">
    <property type="nucleotide sequence ID" value="NZ_JAQIOY010000004.1"/>
</dbReference>
<proteinExistence type="predicted"/>
<dbReference type="Proteomes" id="UP001210720">
    <property type="component" value="Unassembled WGS sequence"/>
</dbReference>
<keyword evidence="1" id="KW-1133">Transmembrane helix</keyword>
<reference evidence="2 3" key="1">
    <citation type="submission" date="2023-01" db="EMBL/GenBank/DDBJ databases">
        <title>Thalassococcus onchidii sp. nov., isolated from a marine invertebrate from the South China Sea.</title>
        <authorList>
            <person name="Xu S."/>
            <person name="Liu Z."/>
            <person name="Xu Y."/>
        </authorList>
    </citation>
    <scope>NUCLEOTIDE SEQUENCE [LARGE SCALE GENOMIC DNA]</scope>
    <source>
        <strain evidence="2 3">KCTC 32084</strain>
    </source>
</reference>
<evidence type="ECO:0000256" key="1">
    <source>
        <dbReference type="SAM" id="Phobius"/>
    </source>
</evidence>
<evidence type="ECO:0000313" key="2">
    <source>
        <dbReference type="EMBL" id="MDA7425779.1"/>
    </source>
</evidence>
<feature type="transmembrane region" description="Helical" evidence="1">
    <location>
        <begin position="176"/>
        <end position="196"/>
    </location>
</feature>
<protein>
    <submittedName>
        <fullName evidence="2">DUF4386 domain-containing protein</fullName>
    </submittedName>
</protein>
<feature type="transmembrane region" description="Helical" evidence="1">
    <location>
        <begin position="208"/>
        <end position="227"/>
    </location>
</feature>
<keyword evidence="3" id="KW-1185">Reference proteome</keyword>
<sequence length="241" mass="26046">MQRFSDPASSEYARWAGLFYLGIAVFGGFSIAYVPSQIVVAADAAATVANIRARTGLYHLGIAADLVVVIFEIMAMTMLYFMFRPVSATLSFAAAMARLSMVSVMSAMLFFHAGADLLAHSNDVMIHFSADQRADVAGLLLEMHRAGVWIWQVFFFLHLVLLGYLVIRSERFPKIIGYGLILGAGGYLLDSVYAFAFPDASLLAMTRAVLLAIVTLSEVGFALWLVVRAPGTKTAAVGAMA</sequence>
<feature type="transmembrane region" description="Helical" evidence="1">
    <location>
        <begin position="56"/>
        <end position="83"/>
    </location>
</feature>
<dbReference type="InterPro" id="IPR025495">
    <property type="entry name" value="DUF4386"/>
</dbReference>
<keyword evidence="1" id="KW-0472">Membrane</keyword>
<feature type="transmembrane region" description="Helical" evidence="1">
    <location>
        <begin position="149"/>
        <end position="167"/>
    </location>
</feature>
<evidence type="ECO:0000313" key="3">
    <source>
        <dbReference type="Proteomes" id="UP001210720"/>
    </source>
</evidence>